<protein>
    <recommendedName>
        <fullName evidence="2">SHOCT domain-containing protein</fullName>
    </recommendedName>
</protein>
<feature type="domain" description="SHOCT" evidence="2">
    <location>
        <begin position="48"/>
        <end position="73"/>
    </location>
</feature>
<accession>A0A3B1C6Z0</accession>
<name>A0A3B1C6Z0_9ZZZZ</name>
<sequence length="75" mass="8943">MMNDGYGWGMDWGMPFFGLFFWLLIVAGVVFLVRWIIGHKADDIQTRPLDILKQRYARGEIDRETYERMKKDLKS</sequence>
<evidence type="ECO:0000313" key="3">
    <source>
        <dbReference type="EMBL" id="VAX14475.1"/>
    </source>
</evidence>
<dbReference type="EMBL" id="UOFZ01000176">
    <property type="protein sequence ID" value="VAX14475.1"/>
    <property type="molecule type" value="Genomic_DNA"/>
</dbReference>
<keyword evidence="1" id="KW-1133">Transmembrane helix</keyword>
<organism evidence="3">
    <name type="scientific">hydrothermal vent metagenome</name>
    <dbReference type="NCBI Taxonomy" id="652676"/>
    <lineage>
        <taxon>unclassified sequences</taxon>
        <taxon>metagenomes</taxon>
        <taxon>ecological metagenomes</taxon>
    </lineage>
</organism>
<proteinExistence type="predicted"/>
<keyword evidence="1" id="KW-0472">Membrane</keyword>
<dbReference type="AlphaFoldDB" id="A0A3B1C6Z0"/>
<dbReference type="InterPro" id="IPR018649">
    <property type="entry name" value="SHOCT"/>
</dbReference>
<evidence type="ECO:0000256" key="1">
    <source>
        <dbReference type="SAM" id="Phobius"/>
    </source>
</evidence>
<keyword evidence="1" id="KW-0812">Transmembrane</keyword>
<gene>
    <name evidence="3" type="ORF">MNBD_GAMMA24-853</name>
</gene>
<reference evidence="3" key="1">
    <citation type="submission" date="2018-06" db="EMBL/GenBank/DDBJ databases">
        <authorList>
            <person name="Zhirakovskaya E."/>
        </authorList>
    </citation>
    <scope>NUCLEOTIDE SEQUENCE</scope>
</reference>
<dbReference type="Pfam" id="PF09851">
    <property type="entry name" value="SHOCT"/>
    <property type="match status" value="1"/>
</dbReference>
<evidence type="ECO:0000259" key="2">
    <source>
        <dbReference type="Pfam" id="PF09851"/>
    </source>
</evidence>
<feature type="transmembrane region" description="Helical" evidence="1">
    <location>
        <begin position="12"/>
        <end position="37"/>
    </location>
</feature>